<reference evidence="1" key="1">
    <citation type="journal article" date="2010" name="Genomics">
        <title>Tracing phylogenomic events leading to diversity of Haemophilus influenzae and the emergence of Brazilian Purpuric Fever (BPF)-associated clones.</title>
        <authorList>
            <person name="Papazisi L."/>
            <person name="Ratnayake S."/>
            <person name="Remortel B.G."/>
            <person name="Bock G.R."/>
            <person name="Liang W."/>
            <person name="Saeed A.I."/>
            <person name="Liu J."/>
            <person name="Fleischmann R.D."/>
            <person name="Kilian M."/>
            <person name="Peterson S.N."/>
        </authorList>
    </citation>
    <scope>NUCLEOTIDE SEQUENCE [LARGE SCALE GENOMIC DNA]</scope>
    <source>
        <strain evidence="1">HK1212</strain>
    </source>
</reference>
<sequence>ITTGAQSEYESRRATEYALILYRDKLPKLHWLRH</sequence>
<name>A0A7G2JZB2_HAEIF</name>
<evidence type="ECO:0000313" key="1">
    <source>
        <dbReference type="EMBL" id="EFA28505.1"/>
    </source>
</evidence>
<gene>
    <name evidence="1" type="ORF">HAINFHK1212_1552</name>
</gene>
<dbReference type="EMBL" id="ABFC01000699">
    <property type="protein sequence ID" value="EFA28505.1"/>
    <property type="molecule type" value="Genomic_DNA"/>
</dbReference>
<protein>
    <submittedName>
        <fullName evidence="1">Uncharacterized protein</fullName>
    </submittedName>
</protein>
<proteinExistence type="predicted"/>
<comment type="caution">
    <text evidence="1">The sequence shown here is derived from an EMBL/GenBank/DDBJ whole genome shotgun (WGS) entry which is preliminary data.</text>
</comment>
<dbReference type="AlphaFoldDB" id="A0A7G2JZB2"/>
<accession>A0A7G2JZB2</accession>
<feature type="non-terminal residue" evidence="1">
    <location>
        <position position="1"/>
    </location>
</feature>
<organism evidence="1">
    <name type="scientific">Haemophilus influenzae HK1212</name>
    <dbReference type="NCBI Taxonomy" id="456482"/>
    <lineage>
        <taxon>Bacteria</taxon>
        <taxon>Pseudomonadati</taxon>
        <taxon>Pseudomonadota</taxon>
        <taxon>Gammaproteobacteria</taxon>
        <taxon>Pasteurellales</taxon>
        <taxon>Pasteurellaceae</taxon>
        <taxon>Haemophilus</taxon>
    </lineage>
</organism>